<reference evidence="1" key="1">
    <citation type="submission" date="2005-08" db="EMBL/GenBank/DDBJ databases">
        <title>Complete sequence of Dechloromonas aromatica RCB.</title>
        <authorList>
            <person name="Salinero K.K."/>
            <person name="Copeland A."/>
            <person name="Lucas S."/>
            <person name="Lapidus A."/>
            <person name="Barry K."/>
            <person name="Detter J.C."/>
            <person name="Glavina T."/>
            <person name="Hammon N."/>
            <person name="Israni S."/>
            <person name="Pitluck S."/>
            <person name="Di Bartolo G."/>
            <person name="Trong S."/>
            <person name="Schmutz J."/>
            <person name="Larimer F."/>
            <person name="Land M."/>
            <person name="Ivanova N."/>
            <person name="Richardson P."/>
        </authorList>
    </citation>
    <scope>NUCLEOTIDE SEQUENCE</scope>
    <source>
        <strain evidence="1">RCB</strain>
    </source>
</reference>
<protein>
    <submittedName>
        <fullName evidence="1">Twin-arginine translocation pathway signal</fullName>
    </submittedName>
</protein>
<evidence type="ECO:0000313" key="1">
    <source>
        <dbReference type="EMBL" id="AAZ48444.1"/>
    </source>
</evidence>
<accession>Q479N7</accession>
<name>Q479N7_DECAR</name>
<dbReference type="PROSITE" id="PS51318">
    <property type="entry name" value="TAT"/>
    <property type="match status" value="1"/>
</dbReference>
<dbReference type="PANTHER" id="PTHR43563:SF1">
    <property type="entry name" value="AMINE OXIDASE [FLAVIN-CONTAINING] B"/>
    <property type="match status" value="1"/>
</dbReference>
<proteinExistence type="predicted"/>
<dbReference type="OrthoDB" id="127573at2"/>
<dbReference type="InterPro" id="IPR036188">
    <property type="entry name" value="FAD/NAD-bd_sf"/>
</dbReference>
<sequence>MTNTTKPGAGTSRREFLCAVGAAALAGCAPVGKALLPPGELLGMSHIRGHRLRDGGFPLPSEVRKTGVLIVGGGVSGLSAAWQLAKLAVDDFLVLEMESEAGGNSRAGQSPLVAYPWGAHYLPLPTREAIHVRELLAELGVLQGDPGAVKPSYDERYLCATPQERVYRNGLWEEGLLPHRGLDAAELAQQKRFHARMEELKQARGRDGRRLFAIPMALSSADPEWRTLDRITFRQWLNDNGFTAPTLHWLSNYACRDDYGTAYDQVSAWAGLHYFACRNGEAANAAADAVLTAPDGNAWLARGLAQKAGDRVMTGATVWRIEEGKSSVAVDVLMGEKTVRFEARQLIWAAPAFVLPRVWPGIPGGLRLACLAGDYAPWLTANLHLSNFPEERYGAPAAWDNVFFDSPGLGYVTATHQLIRRRLGGTVLTYYRALHDVSPAEGRRLLLETSREVWAEGILAELERVHPDIRKLTTRLDIFRNGHAMRRPVSGSLFHAQREKMADFRSRHITLAHADLSGFSLFEEAQYRGVQAGERARQMLNGRGSVAAAS</sequence>
<dbReference type="InterPro" id="IPR050703">
    <property type="entry name" value="Flavin_MAO"/>
</dbReference>
<dbReference type="PROSITE" id="PS51257">
    <property type="entry name" value="PROKAR_LIPOPROTEIN"/>
    <property type="match status" value="1"/>
</dbReference>
<gene>
    <name evidence="1" type="ordered locus">Daro_3715</name>
</gene>
<dbReference type="SUPFAM" id="SSF51905">
    <property type="entry name" value="FAD/NAD(P)-binding domain"/>
    <property type="match status" value="1"/>
</dbReference>
<dbReference type="AlphaFoldDB" id="Q479N7"/>
<dbReference type="Pfam" id="PF13450">
    <property type="entry name" value="NAD_binding_8"/>
    <property type="match status" value="1"/>
</dbReference>
<dbReference type="STRING" id="159087.Daro_3715"/>
<dbReference type="InterPro" id="IPR006311">
    <property type="entry name" value="TAT_signal"/>
</dbReference>
<dbReference type="GO" id="GO:0016491">
    <property type="term" value="F:oxidoreductase activity"/>
    <property type="evidence" value="ECO:0007669"/>
    <property type="project" value="UniProtKB-ARBA"/>
</dbReference>
<dbReference type="Gene3D" id="3.50.50.60">
    <property type="entry name" value="FAD/NAD(P)-binding domain"/>
    <property type="match status" value="1"/>
</dbReference>
<dbReference type="HOGENOM" id="CLU_020971_0_0_4"/>
<dbReference type="eggNOG" id="COG1231">
    <property type="taxonomic scope" value="Bacteria"/>
</dbReference>
<organism evidence="1">
    <name type="scientific">Dechloromonas aromatica (strain RCB)</name>
    <dbReference type="NCBI Taxonomy" id="159087"/>
    <lineage>
        <taxon>Bacteria</taxon>
        <taxon>Pseudomonadati</taxon>
        <taxon>Pseudomonadota</taxon>
        <taxon>Betaproteobacteria</taxon>
        <taxon>Rhodocyclales</taxon>
        <taxon>Azonexaceae</taxon>
        <taxon>Dechloromonas</taxon>
    </lineage>
</organism>
<dbReference type="KEGG" id="dar:Daro_3715"/>
<dbReference type="PANTHER" id="PTHR43563">
    <property type="entry name" value="AMINE OXIDASE"/>
    <property type="match status" value="1"/>
</dbReference>
<dbReference type="EMBL" id="CP000089">
    <property type="protein sequence ID" value="AAZ48444.1"/>
    <property type="molecule type" value="Genomic_DNA"/>
</dbReference>